<reference evidence="4" key="1">
    <citation type="journal article" date="2019" name="Int. J. Syst. Evol. Microbiol.">
        <title>The Global Catalogue of Microorganisms (GCM) 10K type strain sequencing project: providing services to taxonomists for standard genome sequencing and annotation.</title>
        <authorList>
            <consortium name="The Broad Institute Genomics Platform"/>
            <consortium name="The Broad Institute Genome Sequencing Center for Infectious Disease"/>
            <person name="Wu L."/>
            <person name="Ma J."/>
        </authorList>
    </citation>
    <scope>NUCLEOTIDE SEQUENCE [LARGE SCALE GENOMIC DNA]</scope>
    <source>
        <strain evidence="4">CCUG 54822</strain>
    </source>
</reference>
<comment type="caution">
    <text evidence="3">The sequence shown here is derived from an EMBL/GenBank/DDBJ whole genome shotgun (WGS) entry which is preliminary data.</text>
</comment>
<dbReference type="PANTHER" id="PTHR37828:SF1">
    <property type="entry name" value="YCII-RELATED DOMAIN-CONTAINING PROTEIN"/>
    <property type="match status" value="1"/>
</dbReference>
<dbReference type="InterPro" id="IPR011008">
    <property type="entry name" value="Dimeric_a/b-barrel"/>
</dbReference>
<sequence length="92" mass="10860">MSYYAVLLPMKDEEKSRKYRPQHLAFLKQMRQEKKILMNGKFTDGSGGLVIYVADSFDQAVSYLQEDPYIKEGARDWEIHEWAMETDIAFDF</sequence>
<protein>
    <submittedName>
        <fullName evidence="3">YciI family protein</fullName>
    </submittedName>
</protein>
<dbReference type="InterPro" id="IPR005545">
    <property type="entry name" value="YCII"/>
</dbReference>
<feature type="domain" description="YCII-related" evidence="2">
    <location>
        <begin position="4"/>
        <end position="82"/>
    </location>
</feature>
<evidence type="ECO:0000313" key="3">
    <source>
        <dbReference type="EMBL" id="MFD1361096.1"/>
    </source>
</evidence>
<dbReference type="RefSeq" id="WP_382398338.1">
    <property type="nucleotide sequence ID" value="NZ_JBHTNH010000006.1"/>
</dbReference>
<name>A0ABW3ZRS7_9BACI</name>
<dbReference type="PANTHER" id="PTHR37828">
    <property type="entry name" value="GSR2449 PROTEIN"/>
    <property type="match status" value="1"/>
</dbReference>
<dbReference type="EMBL" id="JBHTNH010000006">
    <property type="protein sequence ID" value="MFD1361096.1"/>
    <property type="molecule type" value="Genomic_DNA"/>
</dbReference>
<proteinExistence type="inferred from homology"/>
<evidence type="ECO:0000259" key="2">
    <source>
        <dbReference type="Pfam" id="PF03795"/>
    </source>
</evidence>
<dbReference type="SUPFAM" id="SSF54909">
    <property type="entry name" value="Dimeric alpha+beta barrel"/>
    <property type="match status" value="1"/>
</dbReference>
<comment type="similarity">
    <text evidence="1">Belongs to the YciI family.</text>
</comment>
<evidence type="ECO:0000256" key="1">
    <source>
        <dbReference type="ARBA" id="ARBA00007689"/>
    </source>
</evidence>
<evidence type="ECO:0000313" key="4">
    <source>
        <dbReference type="Proteomes" id="UP001597178"/>
    </source>
</evidence>
<organism evidence="3 4">
    <name type="scientific">Lentibacillus salinarum</name>
    <dbReference type="NCBI Taxonomy" id="446820"/>
    <lineage>
        <taxon>Bacteria</taxon>
        <taxon>Bacillati</taxon>
        <taxon>Bacillota</taxon>
        <taxon>Bacilli</taxon>
        <taxon>Bacillales</taxon>
        <taxon>Bacillaceae</taxon>
        <taxon>Lentibacillus</taxon>
    </lineage>
</organism>
<dbReference type="Pfam" id="PF03795">
    <property type="entry name" value="YCII"/>
    <property type="match status" value="1"/>
</dbReference>
<gene>
    <name evidence="3" type="ORF">ACFQ4A_05350</name>
</gene>
<accession>A0ABW3ZRS7</accession>
<keyword evidence="4" id="KW-1185">Reference proteome</keyword>
<dbReference type="Proteomes" id="UP001597178">
    <property type="component" value="Unassembled WGS sequence"/>
</dbReference>
<dbReference type="Gene3D" id="3.30.70.1060">
    <property type="entry name" value="Dimeric alpha+beta barrel"/>
    <property type="match status" value="1"/>
</dbReference>